<evidence type="ECO:0000313" key="1">
    <source>
        <dbReference type="EMBL" id="BFP43710.1"/>
    </source>
</evidence>
<dbReference type="EMBL" id="AP035881">
    <property type="protein sequence ID" value="BFP43710.1"/>
    <property type="molecule type" value="Genomic_DNA"/>
</dbReference>
<gene>
    <name evidence="1" type="ORF">KCMC57_00780</name>
</gene>
<accession>A0AB33JT12</accession>
<protein>
    <submittedName>
        <fullName evidence="1">Uncharacterized protein</fullName>
    </submittedName>
</protein>
<dbReference type="RefSeq" id="WP_407986314.1">
    <property type="nucleotide sequence ID" value="NZ_AP035881.2"/>
</dbReference>
<name>A0AB33JT12_9ACTN</name>
<reference evidence="1" key="1">
    <citation type="submission" date="2024-07" db="EMBL/GenBank/DDBJ databases">
        <title>Complete genome sequences of cellulolytic bacteria, Kitasatospora sp. CMC57 and Streptomyces sp. CMC78, isolated from Japanese agricultural soil.</title>
        <authorList>
            <person name="Hashimoto T."/>
            <person name="Ito M."/>
            <person name="Iwamoto M."/>
            <person name="Fukahori D."/>
            <person name="Shoda T."/>
            <person name="Sakoda M."/>
            <person name="Morohoshi T."/>
            <person name="Mitsuboshi M."/>
            <person name="Nishizawa T."/>
        </authorList>
    </citation>
    <scope>NUCLEOTIDE SEQUENCE</scope>
    <source>
        <strain evidence="1">CMC57</strain>
    </source>
</reference>
<sequence length="95" mass="10482">MTETEFFREGRMYRNFKDGAPSTEWAFLVQCVGRAPAAFEHHAETLGVAFGWRRGLSRNGRVEGLGSYVTPDFAGWQKIPASEADALLSEPSEAG</sequence>
<dbReference type="AlphaFoldDB" id="A0AB33JT12"/>
<organism evidence="1">
    <name type="scientific">Kitasatospora sp. CMC57</name>
    <dbReference type="NCBI Taxonomy" id="3231513"/>
    <lineage>
        <taxon>Bacteria</taxon>
        <taxon>Bacillati</taxon>
        <taxon>Actinomycetota</taxon>
        <taxon>Actinomycetes</taxon>
        <taxon>Kitasatosporales</taxon>
        <taxon>Streptomycetaceae</taxon>
        <taxon>Kitasatospora</taxon>
    </lineage>
</organism>
<proteinExistence type="predicted"/>